<gene>
    <name evidence="1" type="ORF">C900_02214</name>
</gene>
<evidence type="ECO:0000313" key="1">
    <source>
        <dbReference type="EMBL" id="ELR71839.1"/>
    </source>
</evidence>
<dbReference type="EMBL" id="AMZN01000032">
    <property type="protein sequence ID" value="ELR71839.1"/>
    <property type="molecule type" value="Genomic_DNA"/>
</dbReference>
<dbReference type="AlphaFoldDB" id="L8JW52"/>
<reference evidence="1 2" key="1">
    <citation type="submission" date="2012-12" db="EMBL/GenBank/DDBJ databases">
        <title>Genome assembly of Fulvivirga imtechensis AK7.</title>
        <authorList>
            <person name="Nupur N."/>
            <person name="Khatri I."/>
            <person name="Kumar R."/>
            <person name="Subramanian S."/>
            <person name="Pinnaka A."/>
        </authorList>
    </citation>
    <scope>NUCLEOTIDE SEQUENCE [LARGE SCALE GENOMIC DNA]</scope>
    <source>
        <strain evidence="1 2">AK7</strain>
    </source>
</reference>
<sequence length="368" mass="42553">MQYLRNILIPLLLIIPAMVFGQFRSMGNKKIEADVFHGFILKHKPQIAHLITEHPTGFRISFDQKTYGSELWQQRYNFPDVGLTFVYVNYGDDRLGKSFAVIPHYTFYINKNKASKNQLKYKLGLGLGYNTEKYHKEYNNKNNVLGTDLNFGVILETEYQRELTDRFFLHLHVALTHFSNGSIKKPNSGINVVSSNLGVSYLINYQKTAYTYIEEEPVEEKGLGYTLTLSAGMHEYSKQGSGQYPFFVLSGLVDKRLNHKSALGITLEWFASLSMRNEIKYDVWLTDQEKPDWHRVGIALSHELFVNSVSLISQAGYYVYDEYNYFGKIYLRLGVRKYFNDHIYSSLVVKSHAAKAEAAEFALGWRFR</sequence>
<proteinExistence type="predicted"/>
<dbReference type="PATRIC" id="fig|1237149.3.peg.2080"/>
<keyword evidence="2" id="KW-1185">Reference proteome</keyword>
<accession>L8JW52</accession>
<dbReference type="InterPro" id="IPR018550">
    <property type="entry name" value="Lipid-A_deacylase-rel"/>
</dbReference>
<evidence type="ECO:0000313" key="2">
    <source>
        <dbReference type="Proteomes" id="UP000011135"/>
    </source>
</evidence>
<organism evidence="1 2">
    <name type="scientific">Fulvivirga imtechensis AK7</name>
    <dbReference type="NCBI Taxonomy" id="1237149"/>
    <lineage>
        <taxon>Bacteria</taxon>
        <taxon>Pseudomonadati</taxon>
        <taxon>Bacteroidota</taxon>
        <taxon>Cytophagia</taxon>
        <taxon>Cytophagales</taxon>
        <taxon>Fulvivirgaceae</taxon>
        <taxon>Fulvivirga</taxon>
    </lineage>
</organism>
<dbReference type="Proteomes" id="UP000011135">
    <property type="component" value="Unassembled WGS sequence"/>
</dbReference>
<dbReference type="Pfam" id="PF09411">
    <property type="entry name" value="PagL"/>
    <property type="match status" value="1"/>
</dbReference>
<dbReference type="Gene3D" id="2.40.160.20">
    <property type="match status" value="1"/>
</dbReference>
<name>L8JW52_9BACT</name>
<dbReference type="STRING" id="1237149.C900_02214"/>
<protein>
    <recommendedName>
        <fullName evidence="3">Deacylase</fullName>
    </recommendedName>
</protein>
<evidence type="ECO:0008006" key="3">
    <source>
        <dbReference type="Google" id="ProtNLM"/>
    </source>
</evidence>
<dbReference type="RefSeq" id="WP_009579602.1">
    <property type="nucleotide sequence ID" value="NZ_AMZN01000032.1"/>
</dbReference>
<dbReference type="eggNOG" id="ENOG502Z8CE">
    <property type="taxonomic scope" value="Bacteria"/>
</dbReference>
<comment type="caution">
    <text evidence="1">The sequence shown here is derived from an EMBL/GenBank/DDBJ whole genome shotgun (WGS) entry which is preliminary data.</text>
</comment>